<name>A0A095SNK8_9GAMM</name>
<dbReference type="OrthoDB" id="8558441at2"/>
<dbReference type="NCBIfam" id="TIGR03746">
    <property type="entry name" value="conj_TIGR03746"/>
    <property type="match status" value="1"/>
</dbReference>
<accession>A0A095SNK8</accession>
<organism evidence="2 3">
    <name type="scientific">Alcanivorax nanhaiticus</name>
    <dbReference type="NCBI Taxonomy" id="1177154"/>
    <lineage>
        <taxon>Bacteria</taxon>
        <taxon>Pseudomonadati</taxon>
        <taxon>Pseudomonadota</taxon>
        <taxon>Gammaproteobacteria</taxon>
        <taxon>Oceanospirillales</taxon>
        <taxon>Alcanivoracaceae</taxon>
        <taxon>Alcanivorax</taxon>
    </lineage>
</organism>
<comment type="caution">
    <text evidence="2">The sequence shown here is derived from an EMBL/GenBank/DDBJ whole genome shotgun (WGS) entry which is preliminary data.</text>
</comment>
<evidence type="ECO:0008006" key="4">
    <source>
        <dbReference type="Google" id="ProtNLM"/>
    </source>
</evidence>
<keyword evidence="1" id="KW-1133">Transmembrane helix</keyword>
<reference evidence="2 3" key="1">
    <citation type="submission" date="2012-09" db="EMBL/GenBank/DDBJ databases">
        <title>Genome Sequence of alkane-degrading Bacterium Alcanivorax sp. 19-m-6.</title>
        <authorList>
            <person name="Lai Q."/>
            <person name="Shao Z."/>
        </authorList>
    </citation>
    <scope>NUCLEOTIDE SEQUENCE [LARGE SCALE GENOMIC DNA]</scope>
    <source>
        <strain evidence="2 3">19-m-6</strain>
    </source>
</reference>
<sequence>MRRYRLEIDNVRSHLRSLWIVIGLQGLIILALWIGWSQAPKQLRVYVPPDLRSGAVLAAEEVPPANVYAFAFYIFQQLNRWPENGATDYGSAIFRISPYLTPRYRNDLIADMELKARRGELAYRVRGVHEVPGHGYEERRVDVLSPDVWIVWLDLDLLESVKGMTVKQTTIRYPVRVVRQAIDPETNPWGLALDGYASDGPRRLTDAELAEPSVTGATTNKESSQ</sequence>
<dbReference type="PATRIC" id="fig|1177154.3.peg.617"/>
<evidence type="ECO:0000313" key="3">
    <source>
        <dbReference type="Proteomes" id="UP000029444"/>
    </source>
</evidence>
<dbReference type="RefSeq" id="WP_035230308.1">
    <property type="nucleotide sequence ID" value="NZ_ARXV01000002.1"/>
</dbReference>
<dbReference type="eggNOG" id="ENOG502Z7PS">
    <property type="taxonomic scope" value="Bacteria"/>
</dbReference>
<dbReference type="EMBL" id="ARXV01000002">
    <property type="protein sequence ID" value="KGD66137.1"/>
    <property type="molecule type" value="Genomic_DNA"/>
</dbReference>
<gene>
    <name evidence="2" type="ORF">Y5S_00609</name>
</gene>
<dbReference type="Pfam" id="PF11444">
    <property type="entry name" value="DUF2895"/>
    <property type="match status" value="1"/>
</dbReference>
<dbReference type="STRING" id="1177154.Y5S_00609"/>
<dbReference type="Proteomes" id="UP000029444">
    <property type="component" value="Unassembled WGS sequence"/>
</dbReference>
<keyword evidence="1" id="KW-0812">Transmembrane</keyword>
<evidence type="ECO:0000256" key="1">
    <source>
        <dbReference type="SAM" id="Phobius"/>
    </source>
</evidence>
<evidence type="ECO:0000313" key="2">
    <source>
        <dbReference type="EMBL" id="KGD66137.1"/>
    </source>
</evidence>
<feature type="transmembrane region" description="Helical" evidence="1">
    <location>
        <begin position="18"/>
        <end position="36"/>
    </location>
</feature>
<keyword evidence="3" id="KW-1185">Reference proteome</keyword>
<dbReference type="InterPro" id="IPR021548">
    <property type="entry name" value="DUF2895"/>
</dbReference>
<protein>
    <recommendedName>
        <fullName evidence="4">Integrating conjugative element protein</fullName>
    </recommendedName>
</protein>
<keyword evidence="1" id="KW-0472">Membrane</keyword>
<proteinExistence type="predicted"/>
<dbReference type="AlphaFoldDB" id="A0A095SNK8"/>